<comment type="caution">
    <text evidence="4">The sequence shown here is derived from an EMBL/GenBank/DDBJ whole genome shotgun (WGS) entry which is preliminary data.</text>
</comment>
<name>A0A1E7Z6Q9_9ALTE</name>
<keyword evidence="2" id="KW-0732">Signal</keyword>
<dbReference type="EMBL" id="MDHN01000041">
    <property type="protein sequence ID" value="OFC69152.1"/>
    <property type="molecule type" value="Genomic_DNA"/>
</dbReference>
<dbReference type="PANTHER" id="PTHR30203">
    <property type="entry name" value="OUTER MEMBRANE CATION EFFLUX PROTEIN"/>
    <property type="match status" value="1"/>
</dbReference>
<dbReference type="InterPro" id="IPR003124">
    <property type="entry name" value="WH2_dom"/>
</dbReference>
<dbReference type="Gene3D" id="1.20.1600.10">
    <property type="entry name" value="Outer membrane efflux proteins (OEP)"/>
    <property type="match status" value="1"/>
</dbReference>
<dbReference type="OrthoDB" id="5801460at2"/>
<dbReference type="GO" id="GO:0015562">
    <property type="term" value="F:efflux transmembrane transporter activity"/>
    <property type="evidence" value="ECO:0007669"/>
    <property type="project" value="InterPro"/>
</dbReference>
<keyword evidence="1" id="KW-0175">Coiled coil</keyword>
<reference evidence="4 5" key="1">
    <citation type="submission" date="2016-08" db="EMBL/GenBank/DDBJ databases">
        <authorList>
            <person name="Seilhamer J.J."/>
        </authorList>
    </citation>
    <scope>NUCLEOTIDE SEQUENCE [LARGE SCALE GENOMIC DNA]</scope>
    <source>
        <strain evidence="4 5">KCTC 42603</strain>
    </source>
</reference>
<feature type="signal peptide" evidence="2">
    <location>
        <begin position="1"/>
        <end position="28"/>
    </location>
</feature>
<accession>A0A1E7Z6Q9</accession>
<sequence>MNSAIVEVWVCRTLIFFTLAALSLQANADTTWLQGIAKQLNAHPKIIAAEETVRQHKALVDGNSKAVYNPSLSADYSREGSYNNYIIGLSQTIDLHDKRANLKQEALLNLIVAEKQLAALRQTMFAQILSGFITLKKVESSLKLADEELERLQRLAERIRSQRRSGEETRTGEDLSILNQVRQLSMVALAKQAKIEAQLSLSVLLPDWQGTYEKMPQDIWQDVDNLLVSAPLTDSQNNPDVRIAKAQWLLSKQGILVSESAAGQDPTIGISTGKNGGATVYGLNFAMPLAVRNDYSANVRAAVSTSIGMEALYKDAILRAREAVIAASKNTAVYKAALKEWQSLTYEREKRLAEDLKILLEGGDITLTEYITSLEQRAAALQAGIDIEAEYHLQLVNWLAISGLTESMQNNYTFP</sequence>
<proteinExistence type="predicted"/>
<dbReference type="SUPFAM" id="SSF56954">
    <property type="entry name" value="Outer membrane efflux proteins (OEP)"/>
    <property type="match status" value="1"/>
</dbReference>
<gene>
    <name evidence="4" type="ORF">BFC18_20705</name>
</gene>
<dbReference type="PROSITE" id="PS51082">
    <property type="entry name" value="WH2"/>
    <property type="match status" value="1"/>
</dbReference>
<evidence type="ECO:0000256" key="2">
    <source>
        <dbReference type="SAM" id="SignalP"/>
    </source>
</evidence>
<dbReference type="Proteomes" id="UP000175691">
    <property type="component" value="Unassembled WGS sequence"/>
</dbReference>
<dbReference type="AlphaFoldDB" id="A0A1E7Z6Q9"/>
<protein>
    <recommendedName>
        <fullName evidence="3">WH2 domain-containing protein</fullName>
    </recommendedName>
</protein>
<feature type="chain" id="PRO_5009209459" description="WH2 domain-containing protein" evidence="2">
    <location>
        <begin position="29"/>
        <end position="415"/>
    </location>
</feature>
<dbReference type="InterPro" id="IPR010131">
    <property type="entry name" value="MdtP/NodT-like"/>
</dbReference>
<evidence type="ECO:0000313" key="5">
    <source>
        <dbReference type="Proteomes" id="UP000175691"/>
    </source>
</evidence>
<dbReference type="GO" id="GO:0003779">
    <property type="term" value="F:actin binding"/>
    <property type="evidence" value="ECO:0007669"/>
    <property type="project" value="InterPro"/>
</dbReference>
<keyword evidence="5" id="KW-1185">Reference proteome</keyword>
<feature type="domain" description="WH2" evidence="3">
    <location>
        <begin position="120"/>
        <end position="138"/>
    </location>
</feature>
<feature type="coiled-coil region" evidence="1">
    <location>
        <begin position="103"/>
        <end position="169"/>
    </location>
</feature>
<dbReference type="RefSeq" id="WP_070127362.1">
    <property type="nucleotide sequence ID" value="NZ_MDHN01000041.1"/>
</dbReference>
<dbReference type="STRING" id="1656094.BFC18_20705"/>
<evidence type="ECO:0000256" key="1">
    <source>
        <dbReference type="SAM" id="Coils"/>
    </source>
</evidence>
<organism evidence="4 5">
    <name type="scientific">Alteromonas confluentis</name>
    <dbReference type="NCBI Taxonomy" id="1656094"/>
    <lineage>
        <taxon>Bacteria</taxon>
        <taxon>Pseudomonadati</taxon>
        <taxon>Pseudomonadota</taxon>
        <taxon>Gammaproteobacteria</taxon>
        <taxon>Alteromonadales</taxon>
        <taxon>Alteromonadaceae</taxon>
        <taxon>Alteromonas/Salinimonas group</taxon>
        <taxon>Alteromonas</taxon>
    </lineage>
</organism>
<evidence type="ECO:0000313" key="4">
    <source>
        <dbReference type="EMBL" id="OFC69152.1"/>
    </source>
</evidence>
<evidence type="ECO:0000259" key="3">
    <source>
        <dbReference type="PROSITE" id="PS51082"/>
    </source>
</evidence>